<evidence type="ECO:0000256" key="2">
    <source>
        <dbReference type="ARBA" id="ARBA00022723"/>
    </source>
</evidence>
<keyword evidence="7" id="KW-1185">Reference proteome</keyword>
<dbReference type="Gene3D" id="3.80.10.10">
    <property type="entry name" value="Ribonuclease Inhibitor"/>
    <property type="match status" value="1"/>
</dbReference>
<dbReference type="GO" id="GO:0009168">
    <property type="term" value="P:purine ribonucleoside monophosphate biosynthetic process"/>
    <property type="evidence" value="ECO:0007669"/>
    <property type="project" value="InterPro"/>
</dbReference>
<evidence type="ECO:0000256" key="3">
    <source>
        <dbReference type="ARBA" id="ARBA00022801"/>
    </source>
</evidence>
<dbReference type="SUPFAM" id="SSF52047">
    <property type="entry name" value="RNI-like"/>
    <property type="match status" value="1"/>
</dbReference>
<dbReference type="GO" id="GO:0019239">
    <property type="term" value="F:deaminase activity"/>
    <property type="evidence" value="ECO:0007669"/>
    <property type="project" value="InterPro"/>
</dbReference>
<feature type="non-terminal residue" evidence="6">
    <location>
        <position position="1"/>
    </location>
</feature>
<dbReference type="PANTHER" id="PTHR37535:SF2">
    <property type="entry name" value="FINGER DOMAIN PROTEIN, PUTATIVE (AFU_ORTHOLOGUE AFUA_6G09300)-RELATED"/>
    <property type="match status" value="1"/>
</dbReference>
<dbReference type="OrthoDB" id="3562345at2759"/>
<protein>
    <submittedName>
        <fullName evidence="6">Uncharacterized protein</fullName>
    </submittedName>
</protein>
<keyword evidence="4" id="KW-0862">Zinc</keyword>
<dbReference type="InterPro" id="IPR011010">
    <property type="entry name" value="DNA_brk_join_enz"/>
</dbReference>
<gene>
    <name evidence="6" type="ORF">B7463_g11516</name>
</gene>
<dbReference type="InterPro" id="IPR021842">
    <property type="entry name" value="DUF3435"/>
</dbReference>
<keyword evidence="3" id="KW-0378">Hydrolase</keyword>
<feature type="compositionally biased region" description="Acidic residues" evidence="5">
    <location>
        <begin position="12"/>
        <end position="27"/>
    </location>
</feature>
<dbReference type="EMBL" id="NCSJ02000399">
    <property type="protein sequence ID" value="RFU24820.1"/>
    <property type="molecule type" value="Genomic_DNA"/>
</dbReference>
<feature type="compositionally biased region" description="Acidic residues" evidence="5">
    <location>
        <begin position="1239"/>
        <end position="1252"/>
    </location>
</feature>
<dbReference type="PANTHER" id="PTHR37535">
    <property type="entry name" value="FLUG DOMAIN PROTEIN"/>
    <property type="match status" value="1"/>
</dbReference>
<dbReference type="SUPFAM" id="SSF56349">
    <property type="entry name" value="DNA breaking-rejoining enzymes"/>
    <property type="match status" value="1"/>
</dbReference>
<dbReference type="GO" id="GO:0046872">
    <property type="term" value="F:metal ion binding"/>
    <property type="evidence" value="ECO:0007669"/>
    <property type="project" value="UniProtKB-KW"/>
</dbReference>
<evidence type="ECO:0000256" key="5">
    <source>
        <dbReference type="SAM" id="MobiDB-lite"/>
    </source>
</evidence>
<organism evidence="6 7">
    <name type="scientific">Scytalidium lignicola</name>
    <name type="common">Hyphomycete</name>
    <dbReference type="NCBI Taxonomy" id="5539"/>
    <lineage>
        <taxon>Eukaryota</taxon>
        <taxon>Fungi</taxon>
        <taxon>Dikarya</taxon>
        <taxon>Ascomycota</taxon>
        <taxon>Pezizomycotina</taxon>
        <taxon>Leotiomycetes</taxon>
        <taxon>Leotiomycetes incertae sedis</taxon>
        <taxon>Scytalidium</taxon>
    </lineage>
</organism>
<dbReference type="STRING" id="5539.A0A3E2GUQ4"/>
<sequence length="1339" mass="152180">MPRHRQVLANPDDSDTSSSSDDDSVFDIDEIESDLESEATSVEDLDVDDNHDLEIDVEDQVQLFGGNIHPPEYYRQAVKEFNESAFDSEDYSPGTNLLLDAVEEQWSLYCAIIQRDPRECFKLFSISQENLKLRSIPEAEHFKSLISLLYNFFDWRLNQRLNKDGRKLRGIKKKSSLSTLWKIFRLVCERATGDKLNPKLNRSMHKVLRALAKKHKLSDQRRANRCMTIDNLEQQIETTLSTTKKSFKLGELRILAVLFLLLLAPAGARPTSILRLRFGDILTVLVRDPEGGPHNILIKFTLAFTKTYLGEKDAKTYPLPETLFAESLFLSPHVFLLGILFRHGAFRARNLTSPHQLKTLDIHPGELEMQLPLRQDLKDVYVFRRAVQTLTGLDISDNQPISYAMMAAWIRRIGEILGLEIPTIPYNLRYNAANEWTSNVDVSEALRNLAMDHANSVPLQRHYLGRDIDKDLFSILKGTKPQHALVKQSCSVGHSISKRRPVDLTPEQSASVNTHPLIRRLTLELRTLRKGSSEYRAVHHTRKKERQRLRRVLKQEIRDKWTAEQAVDDIERQLDGLGFAKSAPDTSCRPQRPAQKRLMEVLKAPAATDLEGQYRRRDEGIDAIALYCTVEEGRIMPLKSSGSAGKSRDSFNPDPPPKSLLYAAVMSIFIKHEKERPRRYFICIGMAMSLSSDDPRIEELIHEFYTSGDLTKHFKRTHLSKYKEGPSQIWPSYTALACEKRRKNECVDVALSGAARRGENQAPTTLGRHIAAASSLSPRFMMAIIYDRNVSNPLLLSEIVGMVVDNVHMVPDLLSCACVNSTWSVAALKKLYKGSLNDMQFRTPDIRSLNCLFVASRERFGRNMGFVKHILLSPESPAVDGAAHPDHRLLCIEKCRAMRHRQSAELLLRPQGEGLASLTIPFEIGGQDWSLISDLFLPRTVEFLAIDDCYTGLLMASSNYSQELITPADKFSNLKALTIYKLESSGDIDKLCRLLKSCCGSTLAGQLLKFEKLQILTLQNSAPEIFTISQNSIEKISKCRHLQAIDIVFHELDDIEALLDIARGCPLLQKFSVRQLGHWVEPELAQDLCIGLLHALPRLEYLELNWRFRLDGARLQDLARRCPRLTVLALPRARLCLSLALLTTAHPFWQLEIMHFAGIFFEDPRRLMQGDKIGAIATEWRRMFPKLREMPCPADVYSSYIQEDGLNEESEEDRAHVSADEEMSDLSEGSGGDWAGVSSDEEMSDLSEESEGDWASMSADEDMSLSEPGLDFDNYESDWFILRTKLWKVLGYGKDPAIHDKIQNMWQKNLEIETIGWPVVPLVAFSDPDEHSTTAKWRR</sequence>
<dbReference type="InterPro" id="IPR032675">
    <property type="entry name" value="LRR_dom_sf"/>
</dbReference>
<dbReference type="Proteomes" id="UP000258309">
    <property type="component" value="Unassembled WGS sequence"/>
</dbReference>
<comment type="cofactor">
    <cofactor evidence="1">
        <name>Zn(2+)</name>
        <dbReference type="ChEBI" id="CHEBI:29105"/>
    </cofactor>
</comment>
<reference evidence="6 7" key="1">
    <citation type="submission" date="2018-05" db="EMBL/GenBank/DDBJ databases">
        <title>Draft genome sequence of Scytalidium lignicola DSM 105466, a ubiquitous saprotrophic fungus.</title>
        <authorList>
            <person name="Buettner E."/>
            <person name="Gebauer A.M."/>
            <person name="Hofrichter M."/>
            <person name="Liers C."/>
            <person name="Kellner H."/>
        </authorList>
    </citation>
    <scope>NUCLEOTIDE SEQUENCE [LARGE SCALE GENOMIC DNA]</scope>
    <source>
        <strain evidence="6 7">DSM 105466</strain>
    </source>
</reference>
<evidence type="ECO:0000256" key="4">
    <source>
        <dbReference type="ARBA" id="ARBA00022833"/>
    </source>
</evidence>
<feature type="region of interest" description="Disordered" evidence="5">
    <location>
        <begin position="1208"/>
        <end position="1265"/>
    </location>
</feature>
<feature type="region of interest" description="Disordered" evidence="5">
    <location>
        <begin position="1"/>
        <end position="27"/>
    </location>
</feature>
<dbReference type="Pfam" id="PF11917">
    <property type="entry name" value="DUF3435"/>
    <property type="match status" value="1"/>
</dbReference>
<feature type="non-terminal residue" evidence="6">
    <location>
        <position position="1339"/>
    </location>
</feature>
<keyword evidence="2" id="KW-0479">Metal-binding</keyword>
<comment type="caution">
    <text evidence="6">The sequence shown here is derived from an EMBL/GenBank/DDBJ whole genome shotgun (WGS) entry which is preliminary data.</text>
</comment>
<name>A0A3E2GUQ4_SCYLI</name>
<dbReference type="PROSITE" id="PS00485">
    <property type="entry name" value="A_DEAMINASE"/>
    <property type="match status" value="1"/>
</dbReference>
<proteinExistence type="predicted"/>
<evidence type="ECO:0000256" key="1">
    <source>
        <dbReference type="ARBA" id="ARBA00001947"/>
    </source>
</evidence>
<accession>A0A3E2GUQ4</accession>
<evidence type="ECO:0000313" key="6">
    <source>
        <dbReference type="EMBL" id="RFU24820.1"/>
    </source>
</evidence>
<dbReference type="GO" id="GO:0003677">
    <property type="term" value="F:DNA binding"/>
    <property type="evidence" value="ECO:0007669"/>
    <property type="project" value="InterPro"/>
</dbReference>
<evidence type="ECO:0000313" key="7">
    <source>
        <dbReference type="Proteomes" id="UP000258309"/>
    </source>
</evidence>
<dbReference type="InterPro" id="IPR006650">
    <property type="entry name" value="A/AMP_deam_AS"/>
</dbReference>